<dbReference type="OrthoDB" id="6624493at2759"/>
<dbReference type="GeneID" id="114241455"/>
<accession>A0A6J2JFL1</accession>
<keyword evidence="2" id="KW-1185">Reference proteome</keyword>
<keyword evidence="1" id="KW-1133">Transmembrane helix</keyword>
<sequence length="635" mass="72063">MIVKRKLNLITITYLYCSSCRLTICNPILGNENEEYTHIITSSPGVYFDPYGVAKIMNDHIHIVIPFDISFAPIHIDNIKNVFSTIRYLCQQSESINHFECHNLIQPLDSLFKDIIRDFESISHLTPSNLKRSAWFAGIGTVFKHIFGTLNEDDAHKYNRAIAKIQQANKDINFNLKQSIYISKSAISNFNATINELNKNQFLLDEAIEKLSLSVKNISVVTNSISFRTNLDEIINVLQGNLLTLSFKIEDLVNSVLFSKTNTLHPSIVTPKQLYVDLVSNVKNLPRFKDFPVELNLDNINILMNLAEIVSYVVDNNLVFVVKIPLVNIEAYNLYKVIPIPVPHNPKSPNSFALVTATKPFIGISENKKLYFTLDRISSCKIIIGHNYICNLVNTFSVVNHPICETEIITKALETLPETCTTKFIYGTVDIWHELNNNKWIYVESNNEKLTIECDRKITDIIISGTGILTLNPGCTAFCKENKLEAKNTYKIDVNPVVSNFNIIKDICCNVMKFSKTSIDVSIPQLRYVNLDNLNVIHDLPIKSTDESSDDFLDDLSDYVSFSFSIVSFFIILSSIAIFYFVKTNKCVFRKSLSITKEPDSISTSSPAPHPQPRLRMELPLTINLPFLSQTYLNP</sequence>
<evidence type="ECO:0000313" key="3">
    <source>
        <dbReference type="RefSeq" id="XP_028028078.1"/>
    </source>
</evidence>
<dbReference type="RefSeq" id="XP_028028078.1">
    <property type="nucleotide sequence ID" value="XM_028172277.1"/>
</dbReference>
<keyword evidence="1" id="KW-0472">Membrane</keyword>
<gene>
    <name evidence="3" type="primary">LOC114241455</name>
</gene>
<dbReference type="InterPro" id="IPR022048">
    <property type="entry name" value="Envelope_fusion-like"/>
</dbReference>
<proteinExistence type="predicted"/>
<dbReference type="Proteomes" id="UP000504629">
    <property type="component" value="Unplaced"/>
</dbReference>
<dbReference type="Pfam" id="PF12259">
    <property type="entry name" value="Baculo_F"/>
    <property type="match status" value="1"/>
</dbReference>
<evidence type="ECO:0000313" key="2">
    <source>
        <dbReference type="Proteomes" id="UP000504629"/>
    </source>
</evidence>
<name>A0A6J2JFL1_BOMMA</name>
<dbReference type="AlphaFoldDB" id="A0A6J2JFL1"/>
<organism evidence="2 3">
    <name type="scientific">Bombyx mandarina</name>
    <name type="common">Wild silk moth</name>
    <name type="synonym">Wild silkworm</name>
    <dbReference type="NCBI Taxonomy" id="7092"/>
    <lineage>
        <taxon>Eukaryota</taxon>
        <taxon>Metazoa</taxon>
        <taxon>Ecdysozoa</taxon>
        <taxon>Arthropoda</taxon>
        <taxon>Hexapoda</taxon>
        <taxon>Insecta</taxon>
        <taxon>Pterygota</taxon>
        <taxon>Neoptera</taxon>
        <taxon>Endopterygota</taxon>
        <taxon>Lepidoptera</taxon>
        <taxon>Glossata</taxon>
        <taxon>Ditrysia</taxon>
        <taxon>Bombycoidea</taxon>
        <taxon>Bombycidae</taxon>
        <taxon>Bombycinae</taxon>
        <taxon>Bombyx</taxon>
    </lineage>
</organism>
<dbReference type="KEGG" id="bman:114241455"/>
<keyword evidence="1" id="KW-0812">Transmembrane</keyword>
<evidence type="ECO:0000256" key="1">
    <source>
        <dbReference type="SAM" id="Phobius"/>
    </source>
</evidence>
<reference evidence="3" key="1">
    <citation type="submission" date="2025-08" db="UniProtKB">
        <authorList>
            <consortium name="RefSeq"/>
        </authorList>
    </citation>
    <scope>IDENTIFICATION</scope>
    <source>
        <tissue evidence="3">Silk gland</tissue>
    </source>
</reference>
<feature type="transmembrane region" description="Helical" evidence="1">
    <location>
        <begin position="559"/>
        <end position="582"/>
    </location>
</feature>
<protein>
    <submittedName>
        <fullName evidence="3">Uncharacterized protein LOC114241455</fullName>
    </submittedName>
</protein>